<reference evidence="2 3" key="1">
    <citation type="journal article" date="2018" name="Nat. Genet.">
        <title>Extensive intraspecific gene order and gene structural variations between Mo17 and other maize genomes.</title>
        <authorList>
            <person name="Sun S."/>
            <person name="Zhou Y."/>
            <person name="Chen J."/>
            <person name="Shi J."/>
            <person name="Zhao H."/>
            <person name="Zhao H."/>
            <person name="Song W."/>
            <person name="Zhang M."/>
            <person name="Cui Y."/>
            <person name="Dong X."/>
            <person name="Liu H."/>
            <person name="Ma X."/>
            <person name="Jiao Y."/>
            <person name="Wang B."/>
            <person name="Wei X."/>
            <person name="Stein J.C."/>
            <person name="Glaubitz J.C."/>
            <person name="Lu F."/>
            <person name="Yu G."/>
            <person name="Liang C."/>
            <person name="Fengler K."/>
            <person name="Li B."/>
            <person name="Rafalski A."/>
            <person name="Schnable P.S."/>
            <person name="Ware D.H."/>
            <person name="Buckler E.S."/>
            <person name="Lai J."/>
        </authorList>
    </citation>
    <scope>NUCLEOTIDE SEQUENCE [LARGE SCALE GENOMIC DNA]</scope>
    <source>
        <strain evidence="3">cv. Missouri 17</strain>
        <tissue evidence="2">Seedling</tissue>
    </source>
</reference>
<evidence type="ECO:0000313" key="2">
    <source>
        <dbReference type="EMBL" id="PWZ20937.1"/>
    </source>
</evidence>
<accession>A0A3L6ENN0</accession>
<protein>
    <submittedName>
        <fullName evidence="2">Uncharacterized protein</fullName>
    </submittedName>
</protein>
<evidence type="ECO:0000313" key="3">
    <source>
        <dbReference type="Proteomes" id="UP000251960"/>
    </source>
</evidence>
<name>A0A3L6ENN0_MAIZE</name>
<sequence length="106" mass="11548">MAVLVGHLLRPRQVVRSRVEGSRDMQEVRDDGSAAGDDDVMAAGGAAPRWGQGRPTRSGLRTSIEKPQPVRKVDDARELAMDLDVRPMLAAWSRGRRREATTGAGE</sequence>
<proteinExistence type="predicted"/>
<evidence type="ECO:0000256" key="1">
    <source>
        <dbReference type="SAM" id="MobiDB-lite"/>
    </source>
</evidence>
<comment type="caution">
    <text evidence="2">The sequence shown here is derived from an EMBL/GenBank/DDBJ whole genome shotgun (WGS) entry which is preliminary data.</text>
</comment>
<gene>
    <name evidence="2" type="ORF">Zm00014a_044727</name>
</gene>
<dbReference type="Proteomes" id="UP000251960">
    <property type="component" value="Chromosome 5"/>
</dbReference>
<feature type="compositionally biased region" description="Basic and acidic residues" evidence="1">
    <location>
        <begin position="17"/>
        <end position="32"/>
    </location>
</feature>
<feature type="region of interest" description="Disordered" evidence="1">
    <location>
        <begin position="17"/>
        <end position="62"/>
    </location>
</feature>
<organism evidence="2 3">
    <name type="scientific">Zea mays</name>
    <name type="common">Maize</name>
    <dbReference type="NCBI Taxonomy" id="4577"/>
    <lineage>
        <taxon>Eukaryota</taxon>
        <taxon>Viridiplantae</taxon>
        <taxon>Streptophyta</taxon>
        <taxon>Embryophyta</taxon>
        <taxon>Tracheophyta</taxon>
        <taxon>Spermatophyta</taxon>
        <taxon>Magnoliopsida</taxon>
        <taxon>Liliopsida</taxon>
        <taxon>Poales</taxon>
        <taxon>Poaceae</taxon>
        <taxon>PACMAD clade</taxon>
        <taxon>Panicoideae</taxon>
        <taxon>Andropogonodae</taxon>
        <taxon>Andropogoneae</taxon>
        <taxon>Tripsacinae</taxon>
        <taxon>Zea</taxon>
    </lineage>
</organism>
<dbReference type="AlphaFoldDB" id="A0A3L6ENN0"/>
<dbReference type="EMBL" id="NCVQ01000006">
    <property type="protein sequence ID" value="PWZ20937.1"/>
    <property type="molecule type" value="Genomic_DNA"/>
</dbReference>